<dbReference type="Proteomes" id="UP000219422">
    <property type="component" value="Chromosome"/>
</dbReference>
<dbReference type="KEGG" id="sya:A6768_07375"/>
<accession>A0A291MXQ8</accession>
<dbReference type="InterPro" id="IPR025419">
    <property type="entry name" value="DUF4142"/>
</dbReference>
<organism evidence="2 3">
    <name type="scientific">Sphingobium yanoikuyae</name>
    <name type="common">Sphingomonas yanoikuyae</name>
    <dbReference type="NCBI Taxonomy" id="13690"/>
    <lineage>
        <taxon>Bacteria</taxon>
        <taxon>Pseudomonadati</taxon>
        <taxon>Pseudomonadota</taxon>
        <taxon>Alphaproteobacteria</taxon>
        <taxon>Sphingomonadales</taxon>
        <taxon>Sphingomonadaceae</taxon>
        <taxon>Sphingobium</taxon>
    </lineage>
</organism>
<dbReference type="AlphaFoldDB" id="A0A291MXQ8"/>
<evidence type="ECO:0000313" key="2">
    <source>
        <dbReference type="EMBL" id="ATI79862.1"/>
    </source>
</evidence>
<name>A0A291MXQ8_SPHYA</name>
<dbReference type="Pfam" id="PF13628">
    <property type="entry name" value="DUF4142"/>
    <property type="match status" value="1"/>
</dbReference>
<evidence type="ECO:0000313" key="3">
    <source>
        <dbReference type="Proteomes" id="UP000219422"/>
    </source>
</evidence>
<evidence type="ECO:0000259" key="1">
    <source>
        <dbReference type="Pfam" id="PF13628"/>
    </source>
</evidence>
<dbReference type="PROSITE" id="PS51257">
    <property type="entry name" value="PROKAR_LIPOPROTEIN"/>
    <property type="match status" value="1"/>
</dbReference>
<dbReference type="PANTHER" id="PTHR38593">
    <property type="entry name" value="BLR2558 PROTEIN"/>
    <property type="match status" value="1"/>
</dbReference>
<dbReference type="PANTHER" id="PTHR38593:SF1">
    <property type="entry name" value="BLR2558 PROTEIN"/>
    <property type="match status" value="1"/>
</dbReference>
<dbReference type="InterPro" id="IPR012347">
    <property type="entry name" value="Ferritin-like"/>
</dbReference>
<reference evidence="2 3" key="1">
    <citation type="submission" date="2017-10" db="EMBL/GenBank/DDBJ databases">
        <title>Sphingobium yanoikuyae S72.</title>
        <authorList>
            <person name="Sanchez E."/>
            <person name="Bustos P."/>
            <person name="Mendoza P."/>
            <person name="Guo X."/>
            <person name="Mendoza A."/>
        </authorList>
    </citation>
    <scope>NUCLEOTIDE SEQUENCE [LARGE SCALE GENOMIC DNA]</scope>
    <source>
        <strain evidence="2 3">S72</strain>
    </source>
</reference>
<sequence>MRREKMSATKFLTLGTMPALLLSACNEKPNATGSGASAAANAVASNSTMAPETLVSGVAPQSPADYLAQAGASDLFEVESSKAVLAKTQNSKVRAFAQMMIKAHQESTAKLINAAGQATLTVRPPVLMPDQQSMLDDINAASADSVDAVYIANQKTAHQAALSLHQAYAANGGVAPLKHAAGEITPVVRGHVEMLGKLAK</sequence>
<dbReference type="Gene3D" id="1.20.1260.10">
    <property type="match status" value="1"/>
</dbReference>
<feature type="domain" description="DUF4142" evidence="1">
    <location>
        <begin position="63"/>
        <end position="197"/>
    </location>
</feature>
<dbReference type="EMBL" id="CP023741">
    <property type="protein sequence ID" value="ATI79862.1"/>
    <property type="molecule type" value="Genomic_DNA"/>
</dbReference>
<protein>
    <recommendedName>
        <fullName evidence="1">DUF4142 domain-containing protein</fullName>
    </recommendedName>
</protein>
<proteinExistence type="predicted"/>
<gene>
    <name evidence="2" type="ORF">A6768_07375</name>
</gene>